<comment type="caution">
    <text evidence="1">The sequence shown here is derived from an EMBL/GenBank/DDBJ whole genome shotgun (WGS) entry which is preliminary data.</text>
</comment>
<sequence>MSSARQDMWAVRDGVVSAPLDDEIALLNFSSKMYFTLNATGAYIWSRVQEPRSTEEIATAVSEEFNIDFNEAMADVQELLSALHESGLVRRAPTPPVTGSAGGT</sequence>
<accession>A0A0F9D753</accession>
<dbReference type="InterPro" id="IPR008792">
    <property type="entry name" value="PQQD"/>
</dbReference>
<protein>
    <recommendedName>
        <fullName evidence="2">PqqD family protein</fullName>
    </recommendedName>
</protein>
<proteinExistence type="predicted"/>
<evidence type="ECO:0000313" key="1">
    <source>
        <dbReference type="EMBL" id="KKL57578.1"/>
    </source>
</evidence>
<dbReference type="EMBL" id="LAZR01030118">
    <property type="protein sequence ID" value="KKL57578.1"/>
    <property type="molecule type" value="Genomic_DNA"/>
</dbReference>
<dbReference type="AlphaFoldDB" id="A0A0F9D753"/>
<name>A0A0F9D753_9ZZZZ</name>
<reference evidence="1" key="1">
    <citation type="journal article" date="2015" name="Nature">
        <title>Complex archaea that bridge the gap between prokaryotes and eukaryotes.</title>
        <authorList>
            <person name="Spang A."/>
            <person name="Saw J.H."/>
            <person name="Jorgensen S.L."/>
            <person name="Zaremba-Niedzwiedzka K."/>
            <person name="Martijn J."/>
            <person name="Lind A.E."/>
            <person name="van Eijk R."/>
            <person name="Schleper C."/>
            <person name="Guy L."/>
            <person name="Ettema T.J."/>
        </authorList>
    </citation>
    <scope>NUCLEOTIDE SEQUENCE</scope>
</reference>
<evidence type="ECO:0008006" key="2">
    <source>
        <dbReference type="Google" id="ProtNLM"/>
    </source>
</evidence>
<gene>
    <name evidence="1" type="ORF">LCGC14_2234020</name>
</gene>
<dbReference type="Gene3D" id="1.10.10.1150">
    <property type="entry name" value="Coenzyme PQQ synthesis protein D (PqqD)"/>
    <property type="match status" value="1"/>
</dbReference>
<dbReference type="InterPro" id="IPR041881">
    <property type="entry name" value="PqqD_sf"/>
</dbReference>
<organism evidence="1">
    <name type="scientific">marine sediment metagenome</name>
    <dbReference type="NCBI Taxonomy" id="412755"/>
    <lineage>
        <taxon>unclassified sequences</taxon>
        <taxon>metagenomes</taxon>
        <taxon>ecological metagenomes</taxon>
    </lineage>
</organism>
<dbReference type="Pfam" id="PF05402">
    <property type="entry name" value="PqqD"/>
    <property type="match status" value="1"/>
</dbReference>